<evidence type="ECO:0000313" key="2">
    <source>
        <dbReference type="Proteomes" id="UP000644693"/>
    </source>
</evidence>
<dbReference type="EMBL" id="BMYM01000002">
    <property type="protein sequence ID" value="GHD37401.1"/>
    <property type="molecule type" value="Genomic_DNA"/>
</dbReference>
<name>A0A918XLE4_9GAMM</name>
<dbReference type="Proteomes" id="UP000644693">
    <property type="component" value="Unassembled WGS sequence"/>
</dbReference>
<proteinExistence type="predicted"/>
<dbReference type="AlphaFoldDB" id="A0A918XLE4"/>
<accession>A0A918XLE4</accession>
<comment type="caution">
    <text evidence="1">The sequence shown here is derived from an EMBL/GenBank/DDBJ whole genome shotgun (WGS) entry which is preliminary data.</text>
</comment>
<keyword evidence="2" id="KW-1185">Reference proteome</keyword>
<sequence>MQALAISKCHQLPFVTPRQVLNAATIQQGLRSTVSVSKLSAIAIQTTGASGADDQYYTPPV</sequence>
<organism evidence="1 2">
    <name type="scientific">Parahalioglobus pacificus</name>
    <dbReference type="NCBI Taxonomy" id="930806"/>
    <lineage>
        <taxon>Bacteria</taxon>
        <taxon>Pseudomonadati</taxon>
        <taxon>Pseudomonadota</taxon>
        <taxon>Gammaproteobacteria</taxon>
        <taxon>Cellvibrionales</taxon>
        <taxon>Halieaceae</taxon>
        <taxon>Parahalioglobus</taxon>
    </lineage>
</organism>
<reference evidence="1" key="1">
    <citation type="journal article" date="2014" name="Int. J. Syst. Evol. Microbiol.">
        <title>Complete genome sequence of Corynebacterium casei LMG S-19264T (=DSM 44701T), isolated from a smear-ripened cheese.</title>
        <authorList>
            <consortium name="US DOE Joint Genome Institute (JGI-PGF)"/>
            <person name="Walter F."/>
            <person name="Albersmeier A."/>
            <person name="Kalinowski J."/>
            <person name="Ruckert C."/>
        </authorList>
    </citation>
    <scope>NUCLEOTIDE SEQUENCE</scope>
    <source>
        <strain evidence="1">KCTC 23430</strain>
    </source>
</reference>
<gene>
    <name evidence="1" type="ORF">GCM10007053_26940</name>
</gene>
<reference evidence="1" key="2">
    <citation type="submission" date="2020-09" db="EMBL/GenBank/DDBJ databases">
        <authorList>
            <person name="Sun Q."/>
            <person name="Kim S."/>
        </authorList>
    </citation>
    <scope>NUCLEOTIDE SEQUENCE</scope>
    <source>
        <strain evidence="1">KCTC 23430</strain>
    </source>
</reference>
<protein>
    <submittedName>
        <fullName evidence="1">Uncharacterized protein</fullName>
    </submittedName>
</protein>
<evidence type="ECO:0000313" key="1">
    <source>
        <dbReference type="EMBL" id="GHD37401.1"/>
    </source>
</evidence>